<comment type="similarity">
    <text evidence="1">Belongs to the glycosyl hydrolase 25 family.</text>
</comment>
<dbReference type="SMART" id="SM01095">
    <property type="entry name" value="Cpl-7"/>
    <property type="match status" value="2"/>
</dbReference>
<evidence type="ECO:0000256" key="2">
    <source>
        <dbReference type="ARBA" id="ARBA00022801"/>
    </source>
</evidence>
<accession>A0A841C970</accession>
<keyword evidence="2" id="KW-0378">Hydrolase</keyword>
<sequence length="362" mass="38394">MALNGIDISSWQAGIDLSKVPADFVIIKATEGTNYVNPDFKRAADQTIASGKLLGIYHFAGGGNPQQEADYFINAVKPYIGKAALFLDFEAGAINAWGANGAKQWLDYVASKTGVNPILYTSASVTRQFDWTEIAKTYGLWRAQYSDNVPGGYTDPWTDGKGQGAWPAVAIYQYENLGQLPGYGGNLDLDQANMTREAWGRYAAVGGQYVAPTAPTAPAQPVRSIAGKSLETLAGEVQAGLWDSGTARSNALGQYAVGVQAIVNERAGTVTAQQSHETLTSETLAGHYGNGNDRMFLLGSYYDVVQAAINGKKVVSSSTYTVKGGDSLSAIAAALGTSVEHIVQTNGIKDPNLIYPGQVLVF</sequence>
<organism evidence="5 6">
    <name type="scientific">Lactovum miscens</name>
    <dbReference type="NCBI Taxonomy" id="190387"/>
    <lineage>
        <taxon>Bacteria</taxon>
        <taxon>Bacillati</taxon>
        <taxon>Bacillota</taxon>
        <taxon>Bacilli</taxon>
        <taxon>Lactobacillales</taxon>
        <taxon>Streptococcaceae</taxon>
        <taxon>Lactovum</taxon>
    </lineage>
</organism>
<dbReference type="SUPFAM" id="SSF54106">
    <property type="entry name" value="LysM domain"/>
    <property type="match status" value="1"/>
</dbReference>
<proteinExistence type="inferred from homology"/>
<protein>
    <submittedName>
        <fullName evidence="5">GH25 family lysozyme M1 (1,4-beta-N-acetylmuramidase)/LysM repeat protein</fullName>
    </submittedName>
</protein>
<keyword evidence="6" id="KW-1185">Reference proteome</keyword>
<dbReference type="CDD" id="cd00118">
    <property type="entry name" value="LysM"/>
    <property type="match status" value="1"/>
</dbReference>
<name>A0A841C970_9LACT</name>
<dbReference type="Gene3D" id="3.20.20.80">
    <property type="entry name" value="Glycosidases"/>
    <property type="match status" value="1"/>
</dbReference>
<dbReference type="Gene3D" id="3.10.350.10">
    <property type="entry name" value="LysM domain"/>
    <property type="match status" value="1"/>
</dbReference>
<dbReference type="InterPro" id="IPR013168">
    <property type="entry name" value="Cpl_7_lyso_C"/>
</dbReference>
<keyword evidence="3" id="KW-0326">Glycosidase</keyword>
<dbReference type="GO" id="GO:0009253">
    <property type="term" value="P:peptidoglycan catabolic process"/>
    <property type="evidence" value="ECO:0007669"/>
    <property type="project" value="InterPro"/>
</dbReference>
<evidence type="ECO:0000313" key="6">
    <source>
        <dbReference type="Proteomes" id="UP000562464"/>
    </source>
</evidence>
<dbReference type="SUPFAM" id="SSF51445">
    <property type="entry name" value="(Trans)glycosidases"/>
    <property type="match status" value="1"/>
</dbReference>
<dbReference type="InterPro" id="IPR018077">
    <property type="entry name" value="Glyco_hydro_fam25_subgr"/>
</dbReference>
<evidence type="ECO:0000313" key="5">
    <source>
        <dbReference type="EMBL" id="MBB5887760.1"/>
    </source>
</evidence>
<dbReference type="RefSeq" id="WP_183539229.1">
    <property type="nucleotide sequence ID" value="NZ_JACHHV010000007.1"/>
</dbReference>
<evidence type="ECO:0000256" key="3">
    <source>
        <dbReference type="ARBA" id="ARBA00023295"/>
    </source>
</evidence>
<reference evidence="5 6" key="1">
    <citation type="submission" date="2020-08" db="EMBL/GenBank/DDBJ databases">
        <title>Genomic Encyclopedia of Type Strains, Phase IV (KMG-IV): sequencing the most valuable type-strain genomes for metagenomic binning, comparative biology and taxonomic classification.</title>
        <authorList>
            <person name="Goeker M."/>
        </authorList>
    </citation>
    <scope>NUCLEOTIDE SEQUENCE [LARGE SCALE GENOMIC DNA]</scope>
    <source>
        <strain evidence="5 6">DSM 14925</strain>
    </source>
</reference>
<dbReference type="PANTHER" id="PTHR34135:SF2">
    <property type="entry name" value="LYSOZYME"/>
    <property type="match status" value="1"/>
</dbReference>
<dbReference type="InterPro" id="IPR036779">
    <property type="entry name" value="LysM_dom_sf"/>
</dbReference>
<dbReference type="PROSITE" id="PS51782">
    <property type="entry name" value="LYSM"/>
    <property type="match status" value="1"/>
</dbReference>
<dbReference type="SMART" id="SM00257">
    <property type="entry name" value="LysM"/>
    <property type="match status" value="1"/>
</dbReference>
<dbReference type="InterPro" id="IPR017853">
    <property type="entry name" value="GH"/>
</dbReference>
<evidence type="ECO:0000256" key="1">
    <source>
        <dbReference type="ARBA" id="ARBA00010646"/>
    </source>
</evidence>
<dbReference type="InterPro" id="IPR018392">
    <property type="entry name" value="LysM"/>
</dbReference>
<dbReference type="Pfam" id="PF01183">
    <property type="entry name" value="Glyco_hydro_25"/>
    <property type="match status" value="1"/>
</dbReference>
<dbReference type="AlphaFoldDB" id="A0A841C970"/>
<dbReference type="PROSITE" id="PS51904">
    <property type="entry name" value="GLYCOSYL_HYDROL_F25_2"/>
    <property type="match status" value="1"/>
</dbReference>
<dbReference type="GO" id="GO:0016052">
    <property type="term" value="P:carbohydrate catabolic process"/>
    <property type="evidence" value="ECO:0007669"/>
    <property type="project" value="TreeGrafter"/>
</dbReference>
<feature type="domain" description="LysM" evidence="4">
    <location>
        <begin position="318"/>
        <end position="362"/>
    </location>
</feature>
<dbReference type="EMBL" id="JACHHV010000007">
    <property type="protein sequence ID" value="MBB5887760.1"/>
    <property type="molecule type" value="Genomic_DNA"/>
</dbReference>
<dbReference type="PANTHER" id="PTHR34135">
    <property type="entry name" value="LYSOZYME"/>
    <property type="match status" value="1"/>
</dbReference>
<dbReference type="GO" id="GO:0016998">
    <property type="term" value="P:cell wall macromolecule catabolic process"/>
    <property type="evidence" value="ECO:0007669"/>
    <property type="project" value="InterPro"/>
</dbReference>
<dbReference type="InterPro" id="IPR002053">
    <property type="entry name" value="Glyco_hydro_25"/>
</dbReference>
<comment type="caution">
    <text evidence="5">The sequence shown here is derived from an EMBL/GenBank/DDBJ whole genome shotgun (WGS) entry which is preliminary data.</text>
</comment>
<dbReference type="Pfam" id="PF01476">
    <property type="entry name" value="LysM"/>
    <property type="match status" value="1"/>
</dbReference>
<dbReference type="Pfam" id="PF08230">
    <property type="entry name" value="CW_7"/>
    <property type="match status" value="1"/>
</dbReference>
<dbReference type="SMART" id="SM00641">
    <property type="entry name" value="Glyco_25"/>
    <property type="match status" value="1"/>
</dbReference>
<dbReference type="Proteomes" id="UP000562464">
    <property type="component" value="Unassembled WGS sequence"/>
</dbReference>
<gene>
    <name evidence="5" type="ORF">HNQ37_000634</name>
</gene>
<dbReference type="GO" id="GO:0003796">
    <property type="term" value="F:lysozyme activity"/>
    <property type="evidence" value="ECO:0007669"/>
    <property type="project" value="InterPro"/>
</dbReference>
<evidence type="ECO:0000259" key="4">
    <source>
        <dbReference type="PROSITE" id="PS51782"/>
    </source>
</evidence>